<organism evidence="1 2">
    <name type="scientific">Favolaschia claudopus</name>
    <dbReference type="NCBI Taxonomy" id="2862362"/>
    <lineage>
        <taxon>Eukaryota</taxon>
        <taxon>Fungi</taxon>
        <taxon>Dikarya</taxon>
        <taxon>Basidiomycota</taxon>
        <taxon>Agaricomycotina</taxon>
        <taxon>Agaricomycetes</taxon>
        <taxon>Agaricomycetidae</taxon>
        <taxon>Agaricales</taxon>
        <taxon>Marasmiineae</taxon>
        <taxon>Mycenaceae</taxon>
        <taxon>Favolaschia</taxon>
    </lineage>
</organism>
<sequence>MPWLRCCAFTTSRGFFLSVNLRALGLAQSDSVLAAPLGLLRPFLRRRIGFILKVAPFIMSGVPVTLQPQIAVDFSHYIFSSRALHSIVLHCTYFVPSNTRVHQVLCATLPRQF</sequence>
<accession>A0AAV9ZZN5</accession>
<comment type="caution">
    <text evidence="1">The sequence shown here is derived from an EMBL/GenBank/DDBJ whole genome shotgun (WGS) entry which is preliminary data.</text>
</comment>
<proteinExistence type="predicted"/>
<protein>
    <recommendedName>
        <fullName evidence="3">Secreted protein</fullName>
    </recommendedName>
</protein>
<keyword evidence="2" id="KW-1185">Reference proteome</keyword>
<gene>
    <name evidence="1" type="ORF">R3P38DRAFT_1964519</name>
</gene>
<name>A0AAV9ZZN5_9AGAR</name>
<evidence type="ECO:0008006" key="3">
    <source>
        <dbReference type="Google" id="ProtNLM"/>
    </source>
</evidence>
<reference evidence="1 2" key="1">
    <citation type="journal article" date="2024" name="J Genomics">
        <title>Draft genome sequencing and assembly of Favolaschia claudopus CIRM-BRFM 2984 isolated from oak limbs.</title>
        <authorList>
            <person name="Navarro D."/>
            <person name="Drula E."/>
            <person name="Chaduli D."/>
            <person name="Cazenave R."/>
            <person name="Ahrendt S."/>
            <person name="Wang J."/>
            <person name="Lipzen A."/>
            <person name="Daum C."/>
            <person name="Barry K."/>
            <person name="Grigoriev I.V."/>
            <person name="Favel A."/>
            <person name="Rosso M.N."/>
            <person name="Martin F."/>
        </authorList>
    </citation>
    <scope>NUCLEOTIDE SEQUENCE [LARGE SCALE GENOMIC DNA]</scope>
    <source>
        <strain evidence="1 2">CIRM-BRFM 2984</strain>
    </source>
</reference>
<evidence type="ECO:0000313" key="1">
    <source>
        <dbReference type="EMBL" id="KAK6996523.1"/>
    </source>
</evidence>
<evidence type="ECO:0000313" key="2">
    <source>
        <dbReference type="Proteomes" id="UP001362999"/>
    </source>
</evidence>
<dbReference type="Proteomes" id="UP001362999">
    <property type="component" value="Unassembled WGS sequence"/>
</dbReference>
<dbReference type="AlphaFoldDB" id="A0AAV9ZZN5"/>
<dbReference type="EMBL" id="JAWWNJ010000097">
    <property type="protein sequence ID" value="KAK6996523.1"/>
    <property type="molecule type" value="Genomic_DNA"/>
</dbReference>